<comment type="caution">
    <text evidence="1">The sequence shown here is derived from an EMBL/GenBank/DDBJ whole genome shotgun (WGS) entry which is preliminary data.</text>
</comment>
<gene>
    <name evidence="1" type="ORF">ACCO45_007225</name>
</gene>
<evidence type="ECO:0000313" key="2">
    <source>
        <dbReference type="Proteomes" id="UP001638806"/>
    </source>
</evidence>
<dbReference type="EMBL" id="JBGNUJ010000006">
    <property type="protein sequence ID" value="KAL3959063.1"/>
    <property type="molecule type" value="Genomic_DNA"/>
</dbReference>
<organism evidence="1 2">
    <name type="scientific">Purpureocillium lilacinum</name>
    <name type="common">Paecilomyces lilacinus</name>
    <dbReference type="NCBI Taxonomy" id="33203"/>
    <lineage>
        <taxon>Eukaryota</taxon>
        <taxon>Fungi</taxon>
        <taxon>Dikarya</taxon>
        <taxon>Ascomycota</taxon>
        <taxon>Pezizomycotina</taxon>
        <taxon>Sordariomycetes</taxon>
        <taxon>Hypocreomycetidae</taxon>
        <taxon>Hypocreales</taxon>
        <taxon>Ophiocordycipitaceae</taxon>
        <taxon>Purpureocillium</taxon>
    </lineage>
</organism>
<sequence length="349" mass="38890">MATSKELVDDFRSLKRFYTWDKYLRFLGPRGPPQHPGAGEPQDSELMQMYERLTRSIAPQGDVHGRDFGLPGLMSHEGIAFDDWLDLFLDYAIGLAIAHRRDEAYQICQAAKDSTVFQSSEHEFAIYVAWSVCAIYTNDEERCVALARHLMRDGAITDSYRMFALLSRLCQSPVSWYTSGPAQKFILRQIKAIDARHEGTPAEALGRSGIIDAGGGERVTGFEVDVCLLMLYGHILFTSTSYAYSLGYFLRARSLDPTNSMVNLSLGLAYVHYGLKPKAERFYNVGRLFQLLGISYMGSNYYSTALELCRGAEGGEDLSACILMNSIVSLLSVGNKALAFSVLKSNLKL</sequence>
<protein>
    <submittedName>
        <fullName evidence="1">Uncharacterized protein</fullName>
    </submittedName>
</protein>
<proteinExistence type="predicted"/>
<name>A0ACC4DUT5_PURLI</name>
<evidence type="ECO:0000313" key="1">
    <source>
        <dbReference type="EMBL" id="KAL3959063.1"/>
    </source>
</evidence>
<keyword evidence="2" id="KW-1185">Reference proteome</keyword>
<accession>A0ACC4DUT5</accession>
<reference evidence="1" key="1">
    <citation type="submission" date="2024-12" db="EMBL/GenBank/DDBJ databases">
        <title>Comparative genomics and development of molecular markers within Purpureocillium lilacinum and among Purpureocillium species.</title>
        <authorList>
            <person name="Yeh Z.-Y."/>
            <person name="Ni N.-T."/>
            <person name="Lo P.-H."/>
            <person name="Mushyakhwo K."/>
            <person name="Lin C.-F."/>
            <person name="Nai Y.-S."/>
        </authorList>
    </citation>
    <scope>NUCLEOTIDE SEQUENCE</scope>
    <source>
        <strain evidence="1">NCHU-NPUST-175</strain>
    </source>
</reference>
<dbReference type="Proteomes" id="UP001638806">
    <property type="component" value="Unassembled WGS sequence"/>
</dbReference>